<reference evidence="3 4" key="1">
    <citation type="submission" date="2018-05" db="EMBL/GenBank/DDBJ databases">
        <title>Leucothrix arctica sp. nov., isolated from Arctic seawater.</title>
        <authorList>
            <person name="Choi A."/>
            <person name="Baek K."/>
        </authorList>
    </citation>
    <scope>NUCLEOTIDE SEQUENCE [LARGE SCALE GENOMIC DNA]</scope>
    <source>
        <strain evidence="3 4">JCM 18388</strain>
    </source>
</reference>
<sequence length="460" mass="50987">MQNTGANGRIFGTRLEHIMSALTSKKQSVKVKTLISATIFSALLSMPATSFADVTYGPVQSRDTLGKIVKRFYAGPNRSTISLMKTIVANNPQAFVRGNMNLLKKDALLVLPGNEWLVNDSRFVSGATAPLIAQQTINSVSERTTSDALDVPKRTPQQMQDRIVFLEAERLSLISQVEALKRDTAKLEAKIKRLESQSGNSDEQLRVLDREIIRLTELLETKNSSADASNSTTNVVSQADLTQLGELQEKLQSVQRETEQLRDELSKAKTELSNNSFLKSQADQTIAQLTQENSQLQHLLKQSQPGVHYFGETDNSSQLSLLGGKISFPSWLAILGGALFSLVMIALLATRRKKHDTDPFPEKTESEVATPETINTYDALLESPEEDIERGFAQTSNRPEENVFKMFDEGTLEMDLKLDMAEAYLQVSDFESAKSVLQEVIDGGSELQQRKATRLMKKAA</sequence>
<feature type="transmembrane region" description="Helical" evidence="2">
    <location>
        <begin position="328"/>
        <end position="349"/>
    </location>
</feature>
<dbReference type="NCBIfam" id="TIGR03504">
    <property type="entry name" value="FimV_Cterm"/>
    <property type="match status" value="1"/>
</dbReference>
<comment type="caution">
    <text evidence="3">The sequence shown here is derived from an EMBL/GenBank/DDBJ whole genome shotgun (WGS) entry which is preliminary data.</text>
</comment>
<keyword evidence="4" id="KW-1185">Reference proteome</keyword>
<organism evidence="3 4">
    <name type="scientific">Leucothrix pacifica</name>
    <dbReference type="NCBI Taxonomy" id="1247513"/>
    <lineage>
        <taxon>Bacteria</taxon>
        <taxon>Pseudomonadati</taxon>
        <taxon>Pseudomonadota</taxon>
        <taxon>Gammaproteobacteria</taxon>
        <taxon>Thiotrichales</taxon>
        <taxon>Thiotrichaceae</taxon>
        <taxon>Leucothrix</taxon>
    </lineage>
</organism>
<evidence type="ECO:0000256" key="2">
    <source>
        <dbReference type="SAM" id="Phobius"/>
    </source>
</evidence>
<proteinExistence type="predicted"/>
<evidence type="ECO:0008006" key="5">
    <source>
        <dbReference type="Google" id="ProtNLM"/>
    </source>
</evidence>
<dbReference type="Gene3D" id="1.10.287.1490">
    <property type="match status" value="1"/>
</dbReference>
<protein>
    <recommendedName>
        <fullName evidence="5">LysM domain-containing protein</fullName>
    </recommendedName>
</protein>
<feature type="coiled-coil region" evidence="1">
    <location>
        <begin position="163"/>
        <end position="211"/>
    </location>
</feature>
<dbReference type="AlphaFoldDB" id="A0A317CPJ5"/>
<keyword evidence="2" id="KW-1133">Transmembrane helix</keyword>
<evidence type="ECO:0000313" key="3">
    <source>
        <dbReference type="EMBL" id="PWR00320.1"/>
    </source>
</evidence>
<dbReference type="Proteomes" id="UP000245539">
    <property type="component" value="Unassembled WGS sequence"/>
</dbReference>
<name>A0A317CPJ5_9GAMM</name>
<keyword evidence="2" id="KW-0472">Membrane</keyword>
<evidence type="ECO:0000313" key="4">
    <source>
        <dbReference type="Proteomes" id="UP000245539"/>
    </source>
</evidence>
<keyword evidence="1" id="KW-0175">Coiled coil</keyword>
<gene>
    <name evidence="3" type="ORF">DKW60_01835</name>
</gene>
<dbReference type="EMBL" id="QGKM01000004">
    <property type="protein sequence ID" value="PWR00320.1"/>
    <property type="molecule type" value="Genomic_DNA"/>
</dbReference>
<accession>A0A317CPJ5</accession>
<feature type="coiled-coil region" evidence="1">
    <location>
        <begin position="244"/>
        <end position="299"/>
    </location>
</feature>
<dbReference type="InterPro" id="IPR020011">
    <property type="entry name" value="FimV_C"/>
</dbReference>
<dbReference type="OrthoDB" id="5298707at2"/>
<dbReference type="Gene3D" id="1.20.58.2200">
    <property type="match status" value="1"/>
</dbReference>
<keyword evidence="2" id="KW-0812">Transmembrane</keyword>
<dbReference type="InterPro" id="IPR038440">
    <property type="entry name" value="FimV_C_sf"/>
</dbReference>
<evidence type="ECO:0000256" key="1">
    <source>
        <dbReference type="SAM" id="Coils"/>
    </source>
</evidence>